<feature type="transmembrane region" description="Helical" evidence="1">
    <location>
        <begin position="32"/>
        <end position="51"/>
    </location>
</feature>
<sequence>MGRLLMIGLMLILVGFMIMALAPLASLSQSQAAAAGCIVLFFIPICFGAGSPGLLPAAMVLTVIALAFVLATYLILLWSIRRQKEQS</sequence>
<dbReference type="EMBL" id="FN869859">
    <property type="protein sequence ID" value="CCC82616.1"/>
    <property type="molecule type" value="Genomic_DNA"/>
</dbReference>
<reference evidence="2 3" key="1">
    <citation type="journal article" date="2011" name="PLoS ONE">
        <title>The complete genome sequence of Thermoproteus tenax: a physiologically versatile member of the Crenarchaeota.</title>
        <authorList>
            <person name="Siebers B."/>
            <person name="Zaparty M."/>
            <person name="Raddatz G."/>
            <person name="Tjaden B."/>
            <person name="Albers S.V."/>
            <person name="Bell S.D."/>
            <person name="Blombach F."/>
            <person name="Kletzin A."/>
            <person name="Kyrpides N."/>
            <person name="Lanz C."/>
            <person name="Plagens A."/>
            <person name="Rampp M."/>
            <person name="Rosinus A."/>
            <person name="von Jan M."/>
            <person name="Makarova K.S."/>
            <person name="Klenk H.P."/>
            <person name="Schuster S.C."/>
            <person name="Hensel R."/>
        </authorList>
    </citation>
    <scope>NUCLEOTIDE SEQUENCE [LARGE SCALE GENOMIC DNA]</scope>
    <source>
        <strain evidence="3">ATCC 35583 / DSM 2078 / JCM 9277 / NBRC 100435 / Kra 1</strain>
    </source>
</reference>
<feature type="transmembrane region" description="Helical" evidence="1">
    <location>
        <begin position="57"/>
        <end position="80"/>
    </location>
</feature>
<keyword evidence="1" id="KW-0812">Transmembrane</keyword>
<feature type="transmembrane region" description="Helical" evidence="1">
    <location>
        <begin position="6"/>
        <end position="25"/>
    </location>
</feature>
<dbReference type="STRING" id="768679.TTX_2002"/>
<dbReference type="KEGG" id="ttn:TTX_2002"/>
<proteinExistence type="predicted"/>
<keyword evidence="1" id="KW-1133">Transmembrane helix</keyword>
<evidence type="ECO:0000313" key="3">
    <source>
        <dbReference type="Proteomes" id="UP000002654"/>
    </source>
</evidence>
<gene>
    <name evidence="2" type="ordered locus">TTX_2002</name>
</gene>
<evidence type="ECO:0000313" key="2">
    <source>
        <dbReference type="EMBL" id="CCC82616.1"/>
    </source>
</evidence>
<dbReference type="Proteomes" id="UP000002654">
    <property type="component" value="Chromosome"/>
</dbReference>
<evidence type="ECO:0008006" key="4">
    <source>
        <dbReference type="Google" id="ProtNLM"/>
    </source>
</evidence>
<dbReference type="eggNOG" id="arCOG06066">
    <property type="taxonomic scope" value="Archaea"/>
</dbReference>
<organism evidence="2 3">
    <name type="scientific">Thermoproteus tenax (strain ATCC 35583 / DSM 2078 / JCM 9277 / NBRC 100435 / Kra 1)</name>
    <dbReference type="NCBI Taxonomy" id="768679"/>
    <lineage>
        <taxon>Archaea</taxon>
        <taxon>Thermoproteota</taxon>
        <taxon>Thermoprotei</taxon>
        <taxon>Thermoproteales</taxon>
        <taxon>Thermoproteaceae</taxon>
        <taxon>Thermoproteus</taxon>
    </lineage>
</organism>
<name>G4RM21_THETK</name>
<evidence type="ECO:0000256" key="1">
    <source>
        <dbReference type="SAM" id="Phobius"/>
    </source>
</evidence>
<dbReference type="HOGENOM" id="CLU_149108_4_1_2"/>
<accession>G4RM21</accession>
<keyword evidence="1" id="KW-0472">Membrane</keyword>
<dbReference type="PaxDb" id="768679-TTX_2002"/>
<keyword evidence="3" id="KW-1185">Reference proteome</keyword>
<dbReference type="AlphaFoldDB" id="G4RM21"/>
<protein>
    <recommendedName>
        <fullName evidence="4">DUF131 domain-containing protein</fullName>
    </recommendedName>
</protein>